<dbReference type="STRING" id="1714354.BLL40_16140"/>
<gene>
    <name evidence="1" type="ORF">BLL40_16140</name>
</gene>
<keyword evidence="2" id="KW-1185">Reference proteome</keyword>
<dbReference type="RefSeq" id="WP_073712877.1">
    <property type="nucleotide sequence ID" value="NZ_MRWQ01000028.1"/>
</dbReference>
<accession>A0A1Q5NZE3</accession>
<comment type="caution">
    <text evidence="1">The sequence shown here is derived from an EMBL/GenBank/DDBJ whole genome shotgun (WGS) entry which is preliminary data.</text>
</comment>
<evidence type="ECO:0000313" key="2">
    <source>
        <dbReference type="Proteomes" id="UP000186524"/>
    </source>
</evidence>
<organism evidence="1 2">
    <name type="scientific">Domibacillus mangrovi</name>
    <dbReference type="NCBI Taxonomy" id="1714354"/>
    <lineage>
        <taxon>Bacteria</taxon>
        <taxon>Bacillati</taxon>
        <taxon>Bacillota</taxon>
        <taxon>Bacilli</taxon>
        <taxon>Bacillales</taxon>
        <taxon>Bacillaceae</taxon>
        <taxon>Domibacillus</taxon>
    </lineage>
</organism>
<name>A0A1Q5NZE3_9BACI</name>
<evidence type="ECO:0000313" key="1">
    <source>
        <dbReference type="EMBL" id="OKL35278.1"/>
    </source>
</evidence>
<dbReference type="AlphaFoldDB" id="A0A1Q5NZE3"/>
<sequence length="95" mass="11152">MEKYEVDSLNKGFKLIDANYSIESRDRLKVKVINDEEVIVLVHGGIGYVHNDFDESVGELLIKISLKLKNDRWTVVKTDEYTESEYKEWIKKKSQ</sequence>
<dbReference type="Proteomes" id="UP000186524">
    <property type="component" value="Unassembled WGS sequence"/>
</dbReference>
<protein>
    <submittedName>
        <fullName evidence="1">Uncharacterized protein</fullName>
    </submittedName>
</protein>
<dbReference type="EMBL" id="MRWQ01000028">
    <property type="protein sequence ID" value="OKL35278.1"/>
    <property type="molecule type" value="Genomic_DNA"/>
</dbReference>
<reference evidence="1 2" key="1">
    <citation type="submission" date="2016-12" db="EMBL/GenBank/DDBJ databases">
        <title>Domibacillus sp. SAOS 44 whole genome sequencing.</title>
        <authorList>
            <person name="Verma A."/>
            <person name="Krishnamurthi S."/>
        </authorList>
    </citation>
    <scope>NUCLEOTIDE SEQUENCE [LARGE SCALE GENOMIC DNA]</scope>
    <source>
        <strain evidence="1 2">SAOS 44</strain>
    </source>
</reference>
<proteinExistence type="predicted"/>
<dbReference type="OrthoDB" id="2849149at2"/>